<dbReference type="PANTHER" id="PTHR47019:SF1">
    <property type="entry name" value="LIPID II FLIPPASE MURJ"/>
    <property type="match status" value="1"/>
</dbReference>
<comment type="similarity">
    <text evidence="9 10 11">Belongs to the MurJ/MviN family.</text>
</comment>
<feature type="transmembrane region" description="Helical" evidence="10">
    <location>
        <begin position="179"/>
        <end position="201"/>
    </location>
</feature>
<dbReference type="InterPro" id="IPR004268">
    <property type="entry name" value="MurJ"/>
</dbReference>
<dbReference type="AlphaFoldDB" id="A0A6S6T585"/>
<evidence type="ECO:0000256" key="8">
    <source>
        <dbReference type="ARBA" id="ARBA00060041"/>
    </source>
</evidence>
<dbReference type="NCBIfam" id="TIGR01695">
    <property type="entry name" value="murJ_mviN"/>
    <property type="match status" value="1"/>
</dbReference>
<dbReference type="UniPathway" id="UPA00219"/>
<dbReference type="PIRSF" id="PIRSF002869">
    <property type="entry name" value="MviN"/>
    <property type="match status" value="1"/>
</dbReference>
<evidence type="ECO:0000256" key="10">
    <source>
        <dbReference type="HAMAP-Rule" id="MF_02078"/>
    </source>
</evidence>
<evidence type="ECO:0000256" key="4">
    <source>
        <dbReference type="ARBA" id="ARBA00022960"/>
    </source>
</evidence>
<reference evidence="12" key="1">
    <citation type="submission" date="2020-01" db="EMBL/GenBank/DDBJ databases">
        <authorList>
            <person name="Meier V. D."/>
            <person name="Meier V D."/>
        </authorList>
    </citation>
    <scope>NUCLEOTIDE SEQUENCE</scope>
    <source>
        <strain evidence="12">HLG_WM_MAG_12</strain>
    </source>
</reference>
<feature type="transmembrane region" description="Helical" evidence="10">
    <location>
        <begin position="412"/>
        <end position="432"/>
    </location>
</feature>
<dbReference type="InterPro" id="IPR051050">
    <property type="entry name" value="Lipid_II_flippase_MurJ/MviN"/>
</dbReference>
<keyword evidence="4 10" id="KW-0133">Cell shape</keyword>
<dbReference type="Pfam" id="PF03023">
    <property type="entry name" value="MurJ"/>
    <property type="match status" value="1"/>
</dbReference>
<organism evidence="12">
    <name type="scientific">uncultured Campylobacterales bacterium</name>
    <dbReference type="NCBI Taxonomy" id="352960"/>
    <lineage>
        <taxon>Bacteria</taxon>
        <taxon>Pseudomonadati</taxon>
        <taxon>Campylobacterota</taxon>
        <taxon>Epsilonproteobacteria</taxon>
        <taxon>Campylobacterales</taxon>
        <taxon>environmental samples</taxon>
    </lineage>
</organism>
<dbReference type="PANTHER" id="PTHR47019">
    <property type="entry name" value="LIPID II FLIPPASE MURJ"/>
    <property type="match status" value="1"/>
</dbReference>
<comment type="pathway">
    <text evidence="10">Cell wall biogenesis; peptidoglycan biosynthesis.</text>
</comment>
<evidence type="ECO:0000256" key="3">
    <source>
        <dbReference type="ARBA" id="ARBA00022692"/>
    </source>
</evidence>
<evidence type="ECO:0000256" key="1">
    <source>
        <dbReference type="ARBA" id="ARBA00004651"/>
    </source>
</evidence>
<keyword evidence="10 11" id="KW-0813">Transport</keyword>
<feature type="transmembrane region" description="Helical" evidence="10">
    <location>
        <begin position="387"/>
        <end position="406"/>
    </location>
</feature>
<comment type="subcellular location">
    <subcellularLocation>
        <location evidence="1 10">Cell membrane</location>
        <topology evidence="1 10">Multi-pass membrane protein</topology>
    </subcellularLocation>
</comment>
<comment type="caution">
    <text evidence="10">Lacks conserved residue(s) required for the propagation of feature annotation.</text>
</comment>
<dbReference type="GO" id="GO:0034204">
    <property type="term" value="P:lipid translocation"/>
    <property type="evidence" value="ECO:0007669"/>
    <property type="project" value="TreeGrafter"/>
</dbReference>
<comment type="function">
    <text evidence="8 10 11">Involved in peptidoglycan biosynthesis. Transports lipid-linked peptidoglycan precursors from the inner to the outer leaflet of the cytoplasmic membrane.</text>
</comment>
<dbReference type="GO" id="GO:0008360">
    <property type="term" value="P:regulation of cell shape"/>
    <property type="evidence" value="ECO:0007669"/>
    <property type="project" value="UniProtKB-UniRule"/>
</dbReference>
<feature type="transmembrane region" description="Helical" evidence="10">
    <location>
        <begin position="354"/>
        <end position="375"/>
    </location>
</feature>
<keyword evidence="2 10" id="KW-1003">Cell membrane</keyword>
<accession>A0A6S6T585</accession>
<dbReference type="PRINTS" id="PR01806">
    <property type="entry name" value="VIRFACTRMVIN"/>
</dbReference>
<evidence type="ECO:0000256" key="5">
    <source>
        <dbReference type="ARBA" id="ARBA00022984"/>
    </source>
</evidence>
<evidence type="ECO:0000256" key="2">
    <source>
        <dbReference type="ARBA" id="ARBA00022475"/>
    </source>
</evidence>
<sequence length="470" mass="53239">MTFIKRFFTNSFGILFSRIFGFLRDLSMASVLGASIYTDMFFVAFKFPNLFRRIFAEGAFTQVFMPSFIKSKYKSIFTFLILRRFSIILIIFTLVVIMFSELFTKLIAFGFDNSTIALTASYLRINFLYLILIFIVTLFSSLLQYKNHFATTSFSTSLLNISMISALLIFREYPPSDIVFYLSISVVIGGILQLIAHLIALKYKKLLKLFTIGFKAKKYKAKVSKNLKEFNKSFLPAILGNSTAQVSAFLDTWLASFLSAGSISYMFYSNRIFQLPLALFAIALSVAIFPKIAKLINKKQIPEALTLLRKSFWFLLYLLTIATVGGIILSNEIVTLLFTRGAFSSTDALNTSNVLIMYMIGLIPYGISKIFLLWIYAHHNQKQAAKIAMYSLVSNVLLSVVLVLYMDVMGLALASSIAGIVLIFYILIHFGLRRFASFWDSKKFIILVVIISLEIGLLLLAKPYITDLLQ</sequence>
<evidence type="ECO:0000256" key="7">
    <source>
        <dbReference type="ARBA" id="ARBA00023136"/>
    </source>
</evidence>
<name>A0A6S6T585_9BACT</name>
<keyword evidence="10 11" id="KW-0961">Cell wall biogenesis/degradation</keyword>
<keyword evidence="5 10" id="KW-0573">Peptidoglycan synthesis</keyword>
<evidence type="ECO:0000313" key="12">
    <source>
        <dbReference type="EMBL" id="CAA6811745.1"/>
    </source>
</evidence>
<dbReference type="GO" id="GO:0005886">
    <property type="term" value="C:plasma membrane"/>
    <property type="evidence" value="ECO:0007669"/>
    <property type="project" value="UniProtKB-SubCell"/>
</dbReference>
<feature type="transmembrane region" description="Helical" evidence="10">
    <location>
        <begin position="123"/>
        <end position="142"/>
    </location>
</feature>
<feature type="transmembrane region" description="Helical" evidence="10">
    <location>
        <begin position="154"/>
        <end position="173"/>
    </location>
</feature>
<evidence type="ECO:0000256" key="11">
    <source>
        <dbReference type="PIRNR" id="PIRNR002869"/>
    </source>
</evidence>
<dbReference type="GO" id="GO:0015648">
    <property type="term" value="F:lipid-linked peptidoglycan transporter activity"/>
    <property type="evidence" value="ECO:0007669"/>
    <property type="project" value="UniProtKB-UniRule"/>
</dbReference>
<feature type="transmembrane region" description="Helical" evidence="10">
    <location>
        <begin position="81"/>
        <end position="103"/>
    </location>
</feature>
<feature type="transmembrane region" description="Helical" evidence="10">
    <location>
        <begin position="444"/>
        <end position="465"/>
    </location>
</feature>
<evidence type="ECO:0000256" key="9">
    <source>
        <dbReference type="ARBA" id="ARBA00061532"/>
    </source>
</evidence>
<dbReference type="CDD" id="cd13123">
    <property type="entry name" value="MATE_MurJ_like"/>
    <property type="match status" value="1"/>
</dbReference>
<feature type="transmembrane region" description="Helical" evidence="10">
    <location>
        <begin position="12"/>
        <end position="38"/>
    </location>
</feature>
<dbReference type="EMBL" id="CACVAW010000044">
    <property type="protein sequence ID" value="CAA6811745.1"/>
    <property type="molecule type" value="Genomic_DNA"/>
</dbReference>
<proteinExistence type="inferred from homology"/>
<protein>
    <recommendedName>
        <fullName evidence="10">Probable lipid II flippase MurJ</fullName>
    </recommendedName>
</protein>
<keyword evidence="7 10" id="KW-0472">Membrane</keyword>
<evidence type="ECO:0000256" key="6">
    <source>
        <dbReference type="ARBA" id="ARBA00022989"/>
    </source>
</evidence>
<dbReference type="GO" id="GO:0071555">
    <property type="term" value="P:cell wall organization"/>
    <property type="evidence" value="ECO:0007669"/>
    <property type="project" value="UniProtKB-UniRule"/>
</dbReference>
<keyword evidence="6 10" id="KW-1133">Transmembrane helix</keyword>
<feature type="transmembrane region" description="Helical" evidence="10">
    <location>
        <begin position="273"/>
        <end position="293"/>
    </location>
</feature>
<dbReference type="HAMAP" id="MF_02078">
    <property type="entry name" value="MurJ_MviN"/>
    <property type="match status" value="1"/>
</dbReference>
<keyword evidence="3 10" id="KW-0812">Transmembrane</keyword>
<dbReference type="GO" id="GO:0009252">
    <property type="term" value="P:peptidoglycan biosynthetic process"/>
    <property type="evidence" value="ECO:0007669"/>
    <property type="project" value="UniProtKB-UniRule"/>
</dbReference>
<gene>
    <name evidence="10" type="primary">murJ</name>
    <name evidence="12" type="ORF">HELGO_WM6467</name>
</gene>
<feature type="transmembrane region" description="Helical" evidence="10">
    <location>
        <begin position="314"/>
        <end position="334"/>
    </location>
</feature>